<protein>
    <submittedName>
        <fullName evidence="5">Uncharacterized protein</fullName>
    </submittedName>
</protein>
<evidence type="ECO:0000256" key="1">
    <source>
        <dbReference type="SAM" id="MobiDB-lite"/>
    </source>
</evidence>
<feature type="domain" description="PAS" evidence="2">
    <location>
        <begin position="364"/>
        <end position="417"/>
    </location>
</feature>
<dbReference type="Pfam" id="PF13426">
    <property type="entry name" value="PAS_9"/>
    <property type="match status" value="1"/>
</dbReference>
<feature type="domain" description="PAS" evidence="2">
    <location>
        <begin position="115"/>
        <end position="185"/>
    </location>
</feature>
<feature type="domain" description="PAS" evidence="2">
    <location>
        <begin position="235"/>
        <end position="277"/>
    </location>
</feature>
<dbReference type="InterPro" id="IPR000014">
    <property type="entry name" value="PAS"/>
</dbReference>
<organism evidence="5 6">
    <name type="scientific">Deinococcus cellulosilyticus (strain DSM 18568 / NBRC 106333 / KACC 11606 / 5516J-15)</name>
    <dbReference type="NCBI Taxonomy" id="1223518"/>
    <lineage>
        <taxon>Bacteria</taxon>
        <taxon>Thermotogati</taxon>
        <taxon>Deinococcota</taxon>
        <taxon>Deinococci</taxon>
        <taxon>Deinococcales</taxon>
        <taxon>Deinococcaceae</taxon>
        <taxon>Deinococcus</taxon>
    </lineage>
</organism>
<dbReference type="InterPro" id="IPR003018">
    <property type="entry name" value="GAF"/>
</dbReference>
<dbReference type="Pfam" id="PF01590">
    <property type="entry name" value="GAF"/>
    <property type="match status" value="1"/>
</dbReference>
<dbReference type="PANTHER" id="PTHR44757:SF2">
    <property type="entry name" value="BIOFILM ARCHITECTURE MAINTENANCE PROTEIN MBAA"/>
    <property type="match status" value="1"/>
</dbReference>
<evidence type="ECO:0000313" key="5">
    <source>
        <dbReference type="EMBL" id="GEM44367.1"/>
    </source>
</evidence>
<dbReference type="NCBIfam" id="TIGR00254">
    <property type="entry name" value="GGDEF"/>
    <property type="match status" value="1"/>
</dbReference>
<dbReference type="SUPFAM" id="SSF55781">
    <property type="entry name" value="GAF domain-like"/>
    <property type="match status" value="1"/>
</dbReference>
<dbReference type="PROSITE" id="PS50112">
    <property type="entry name" value="PAS"/>
    <property type="match status" value="3"/>
</dbReference>
<dbReference type="CDD" id="cd00130">
    <property type="entry name" value="PAS"/>
    <property type="match status" value="3"/>
</dbReference>
<dbReference type="PROSITE" id="PS50887">
    <property type="entry name" value="GGDEF"/>
    <property type="match status" value="1"/>
</dbReference>
<evidence type="ECO:0000259" key="2">
    <source>
        <dbReference type="PROSITE" id="PS50112"/>
    </source>
</evidence>
<gene>
    <name evidence="5" type="ORF">DC3_00020</name>
</gene>
<dbReference type="InterPro" id="IPR029787">
    <property type="entry name" value="Nucleotide_cyclase"/>
</dbReference>
<reference evidence="5 6" key="1">
    <citation type="submission" date="2019-07" db="EMBL/GenBank/DDBJ databases">
        <title>Whole genome shotgun sequence of Deinococcus cellulosilyticus NBRC 106333.</title>
        <authorList>
            <person name="Hosoyama A."/>
            <person name="Uohara A."/>
            <person name="Ohji S."/>
            <person name="Ichikawa N."/>
        </authorList>
    </citation>
    <scope>NUCLEOTIDE SEQUENCE [LARGE SCALE GENOMIC DNA]</scope>
    <source>
        <strain evidence="5 6">NBRC 106333</strain>
    </source>
</reference>
<evidence type="ECO:0000259" key="3">
    <source>
        <dbReference type="PROSITE" id="PS50113"/>
    </source>
</evidence>
<dbReference type="Proteomes" id="UP000321306">
    <property type="component" value="Unassembled WGS sequence"/>
</dbReference>
<evidence type="ECO:0000259" key="4">
    <source>
        <dbReference type="PROSITE" id="PS50887"/>
    </source>
</evidence>
<dbReference type="InterPro" id="IPR052155">
    <property type="entry name" value="Biofilm_reg_signaling"/>
</dbReference>
<dbReference type="EMBL" id="BJXB01000001">
    <property type="protein sequence ID" value="GEM44367.1"/>
    <property type="molecule type" value="Genomic_DNA"/>
</dbReference>
<comment type="caution">
    <text evidence="5">The sequence shown here is derived from an EMBL/GenBank/DDBJ whole genome shotgun (WGS) entry which is preliminary data.</text>
</comment>
<accession>A0A511MW14</accession>
<dbReference type="InterPro" id="IPR029016">
    <property type="entry name" value="GAF-like_dom_sf"/>
</dbReference>
<dbReference type="AlphaFoldDB" id="A0A511MW14"/>
<dbReference type="FunFam" id="3.30.70.270:FF:000001">
    <property type="entry name" value="Diguanylate cyclase domain protein"/>
    <property type="match status" value="1"/>
</dbReference>
<dbReference type="Pfam" id="PF00990">
    <property type="entry name" value="GGDEF"/>
    <property type="match status" value="1"/>
</dbReference>
<dbReference type="InterPro" id="IPR013656">
    <property type="entry name" value="PAS_4"/>
</dbReference>
<dbReference type="SUPFAM" id="SSF55073">
    <property type="entry name" value="Nucleotide cyclase"/>
    <property type="match status" value="1"/>
</dbReference>
<dbReference type="InterPro" id="IPR013767">
    <property type="entry name" value="PAS_fold"/>
</dbReference>
<dbReference type="RefSeq" id="WP_146881535.1">
    <property type="nucleotide sequence ID" value="NZ_BJXB01000001.1"/>
</dbReference>
<dbReference type="GO" id="GO:0006355">
    <property type="term" value="P:regulation of DNA-templated transcription"/>
    <property type="evidence" value="ECO:0007669"/>
    <property type="project" value="InterPro"/>
</dbReference>
<dbReference type="Pfam" id="PF08448">
    <property type="entry name" value="PAS_4"/>
    <property type="match status" value="1"/>
</dbReference>
<name>A0A511MW14_DEIC1</name>
<proteinExistence type="predicted"/>
<dbReference type="Gene3D" id="3.30.450.40">
    <property type="match status" value="1"/>
</dbReference>
<dbReference type="InterPro" id="IPR035965">
    <property type="entry name" value="PAS-like_dom_sf"/>
</dbReference>
<dbReference type="NCBIfam" id="TIGR00229">
    <property type="entry name" value="sensory_box"/>
    <property type="match status" value="3"/>
</dbReference>
<dbReference type="SMART" id="SM00091">
    <property type="entry name" value="PAS"/>
    <property type="match status" value="4"/>
</dbReference>
<dbReference type="Gene3D" id="3.30.450.20">
    <property type="entry name" value="PAS domain"/>
    <property type="match status" value="3"/>
</dbReference>
<dbReference type="InterPro" id="IPR000700">
    <property type="entry name" value="PAS-assoc_C"/>
</dbReference>
<dbReference type="InterPro" id="IPR043128">
    <property type="entry name" value="Rev_trsase/Diguanyl_cyclase"/>
</dbReference>
<sequence length="861" mass="97736">MTPEHLPSSVLLLHQSLRESLKDLVVPDFSSAMTTPAALFAQVFDALPAAVAVLCAAGKVAYLNPVLLAQQAGTVQHFHDLNLSGFNWHTVSLPPQSGFHSMHLGETVARQPADHHLRLEQLFSAMTDIIMVFDQDGRHLDIAPTNPDLLYRPARDQIGRTMFEVFDAEFAGFFTEKIQNCLETGQKIEFEYDLTLHQRKTFFAASLTPLDDSTVMLIARDVTQQKTAERALRDSERRLGKLLKRSPVAIALLDPQGTVLQVNDRFTRTYGYTAEDIGHIDHWWEVAYPDPAYRQKVQQQWLETNQRAFRAFHKETAPEEYWITTRSGEVRITEITAAYLGDTMMVVFNDITERRHAEMELQDNQSRLSGIIESAMDAIITIDEKHHIRLFNRAAEQIFHCAATEVIGKSLDRFIPEGARLAHLEHVQRFQQSGTSSRSMHSQVPLEGVRADGEVFPLEASISQTTVHGETLFTVILRDITERKRAEQERQERLVHMEVLNAVSRDLSELNWDSLKSLGRVATHISRHIGEVCAIHLVQEDRLELQALHPERKDIYQQMQQIHESLGQSGSEDSLLAFRFATRRELSTPDADQALLMVPLQIQGKLLGTLTLLRGTEEYTAQEQALVQNIADRVALTYRNAQLYQDNLKQAQRLREVNALLEDRIQERTLALQEANQLLQKQALEDGLTGLANRRHFNQVLSAEVRRACRKREHLSLLLCDVDFFKRYNDHYGHLMGDQALQELARVLKSTFQRAGDCCARFGGEEFAVILPHTTAEQAQVMAERLLQNVRDLQLEHLESLIGPMLTISMGVVSAQITLDITPEMLVHLADEALYESKDSGRNRATHKTLELHPDEEKTPS</sequence>
<dbReference type="CDD" id="cd01949">
    <property type="entry name" value="GGDEF"/>
    <property type="match status" value="1"/>
</dbReference>
<dbReference type="SMART" id="SM00267">
    <property type="entry name" value="GGDEF"/>
    <property type="match status" value="1"/>
</dbReference>
<feature type="domain" description="GGDEF" evidence="4">
    <location>
        <begin position="713"/>
        <end position="850"/>
    </location>
</feature>
<dbReference type="SUPFAM" id="SSF55785">
    <property type="entry name" value="PYP-like sensor domain (PAS domain)"/>
    <property type="match status" value="3"/>
</dbReference>
<dbReference type="InterPro" id="IPR000160">
    <property type="entry name" value="GGDEF_dom"/>
</dbReference>
<dbReference type="Gene3D" id="3.30.70.270">
    <property type="match status" value="1"/>
</dbReference>
<dbReference type="PROSITE" id="PS50113">
    <property type="entry name" value="PAC"/>
    <property type="match status" value="1"/>
</dbReference>
<dbReference type="Pfam" id="PF00989">
    <property type="entry name" value="PAS"/>
    <property type="match status" value="1"/>
</dbReference>
<dbReference type="SMART" id="SM00065">
    <property type="entry name" value="GAF"/>
    <property type="match status" value="1"/>
</dbReference>
<evidence type="ECO:0000313" key="6">
    <source>
        <dbReference type="Proteomes" id="UP000321306"/>
    </source>
</evidence>
<keyword evidence="6" id="KW-1185">Reference proteome</keyword>
<dbReference type="PANTHER" id="PTHR44757">
    <property type="entry name" value="DIGUANYLATE CYCLASE DGCP"/>
    <property type="match status" value="1"/>
</dbReference>
<dbReference type="OrthoDB" id="9812358at2"/>
<feature type="domain" description="PAC" evidence="3">
    <location>
        <begin position="442"/>
        <end position="492"/>
    </location>
</feature>
<feature type="region of interest" description="Disordered" evidence="1">
    <location>
        <begin position="838"/>
        <end position="861"/>
    </location>
</feature>